<keyword evidence="1" id="KW-0862">Zinc</keyword>
<keyword evidence="4" id="KW-1185">Reference proteome</keyword>
<dbReference type="EMBL" id="LR586016">
    <property type="protein sequence ID" value="VIP02214.1"/>
    <property type="molecule type" value="Genomic_DNA"/>
</dbReference>
<dbReference type="RefSeq" id="WP_162657411.1">
    <property type="nucleotide sequence ID" value="NZ_LR593887.1"/>
</dbReference>
<dbReference type="InterPro" id="IPR007527">
    <property type="entry name" value="Znf_SWIM"/>
</dbReference>
<dbReference type="InParanoid" id="A0A6C2YLF8"/>
<feature type="domain" description="SWIM-type" evidence="2">
    <location>
        <begin position="64"/>
        <end position="108"/>
    </location>
</feature>
<protein>
    <submittedName>
        <fullName evidence="3">E3 ubiquitin-protein ligase dtx4 isoform x2</fullName>
    </submittedName>
</protein>
<evidence type="ECO:0000256" key="1">
    <source>
        <dbReference type="PROSITE-ProRule" id="PRU00325"/>
    </source>
</evidence>
<dbReference type="PROSITE" id="PS50966">
    <property type="entry name" value="ZF_SWIM"/>
    <property type="match status" value="1"/>
</dbReference>
<dbReference type="GO" id="GO:0008270">
    <property type="term" value="F:zinc ion binding"/>
    <property type="evidence" value="ECO:0007669"/>
    <property type="project" value="UniProtKB-KW"/>
</dbReference>
<organism evidence="3">
    <name type="scientific">Tuwongella immobilis</name>
    <dbReference type="NCBI Taxonomy" id="692036"/>
    <lineage>
        <taxon>Bacteria</taxon>
        <taxon>Pseudomonadati</taxon>
        <taxon>Planctomycetota</taxon>
        <taxon>Planctomycetia</taxon>
        <taxon>Gemmatales</taxon>
        <taxon>Gemmataceae</taxon>
        <taxon>Tuwongella</taxon>
    </lineage>
</organism>
<gene>
    <name evidence="3" type="ORF">GMBLW1_17460</name>
</gene>
<sequence length="119" mass="13607">MPVMTVPAANHRTPIVGMLVALLPGPDRKRSPRQYRYRMLYRHTDPREPGCAMVWEVIGGREPYQVTLERLPNSKYRWHCSCADAVYQGDRKPGHTCKHIRGIQACLPTLELSDERPPG</sequence>
<dbReference type="KEGG" id="tim:GMBLW1_17460"/>
<keyword evidence="1" id="KW-0863">Zinc-finger</keyword>
<reference evidence="3" key="1">
    <citation type="submission" date="2019-04" db="EMBL/GenBank/DDBJ databases">
        <authorList>
            <consortium name="Science for Life Laboratories"/>
        </authorList>
    </citation>
    <scope>NUCLEOTIDE SEQUENCE</scope>
    <source>
        <strain evidence="3">MBLW1</strain>
    </source>
</reference>
<evidence type="ECO:0000313" key="3">
    <source>
        <dbReference type="EMBL" id="VIP02214.1"/>
    </source>
</evidence>
<dbReference type="Proteomes" id="UP000464378">
    <property type="component" value="Chromosome"/>
</dbReference>
<dbReference type="AlphaFoldDB" id="A0A6C2YLF8"/>
<name>A0A6C2YLF8_9BACT</name>
<evidence type="ECO:0000313" key="4">
    <source>
        <dbReference type="Proteomes" id="UP000464378"/>
    </source>
</evidence>
<dbReference type="EMBL" id="LR593887">
    <property type="protein sequence ID" value="VTS00729.1"/>
    <property type="molecule type" value="Genomic_DNA"/>
</dbReference>
<accession>A0A6C2YLF8</accession>
<keyword evidence="1" id="KW-0479">Metal-binding</keyword>
<evidence type="ECO:0000259" key="2">
    <source>
        <dbReference type="PROSITE" id="PS50966"/>
    </source>
</evidence>
<proteinExistence type="predicted"/>